<gene>
    <name evidence="1" type="ORF">EJD97_012226</name>
</gene>
<proteinExistence type="predicted"/>
<dbReference type="AlphaFoldDB" id="A0A6N2AH91"/>
<reference evidence="1" key="1">
    <citation type="submission" date="2019-05" db="EMBL/GenBank/DDBJ databases">
        <title>The de novo reference genome and transcriptome assemblies of the wild tomato species Solanum chilense.</title>
        <authorList>
            <person name="Stam R."/>
            <person name="Nosenko T."/>
            <person name="Hoerger A.C."/>
            <person name="Stephan W."/>
            <person name="Seidel M.A."/>
            <person name="Kuhn J.M.M."/>
            <person name="Haberer G."/>
            <person name="Tellier A."/>
        </authorList>
    </citation>
    <scope>NUCLEOTIDE SEQUENCE</scope>
    <source>
        <tissue evidence="1">Mature leaves</tissue>
    </source>
</reference>
<feature type="non-terminal residue" evidence="1">
    <location>
        <position position="243"/>
    </location>
</feature>
<accession>A0A6N2AH91</accession>
<comment type="caution">
    <text evidence="1">The sequence shown here is derived from an EMBL/GenBank/DDBJ whole genome shotgun (WGS) entry which is preliminary data.</text>
</comment>
<dbReference type="PANTHER" id="PTHR33710:SF54">
    <property type="entry name" value="NON-LTR RETROELEMENT REVERSE TRANSCRIPTASE"/>
    <property type="match status" value="1"/>
</dbReference>
<evidence type="ECO:0000313" key="1">
    <source>
        <dbReference type="EMBL" id="TMW81069.1"/>
    </source>
</evidence>
<dbReference type="SUPFAM" id="SSF56219">
    <property type="entry name" value="DNase I-like"/>
    <property type="match status" value="1"/>
</dbReference>
<evidence type="ECO:0008006" key="2">
    <source>
        <dbReference type="Google" id="ProtNLM"/>
    </source>
</evidence>
<dbReference type="PANTHER" id="PTHR33710">
    <property type="entry name" value="BNAC02G09200D PROTEIN"/>
    <property type="match status" value="1"/>
</dbReference>
<protein>
    <recommendedName>
        <fullName evidence="2">Endonuclease/exonuclease/phosphatase domain-containing protein</fullName>
    </recommendedName>
</protein>
<dbReference type="Gene3D" id="3.60.10.10">
    <property type="entry name" value="Endonuclease/exonuclease/phosphatase"/>
    <property type="match status" value="1"/>
</dbReference>
<sequence length="243" mass="28810">MNFAHSNPNSKIWLFWSNEVICNVLDSDQQQVTCELIHEECSEKFIITFVYAKCKDYLRRPLWDSMLQWANTDYPWCTIGDFNVISSTKEKIGGRDYNISKSLEFISIIEACGLVDMGYSGQNYTWCNHRKNGDRIWKRLDRGMVNDNWLDMMPQSSITHLPSVGSDHSPLLMEMNNNQSTVIKYFKFLNYWTENDNFLSTVEKCWKRHVNGEPMWILHTKLRRLTKTLRDWSKKEYGDVFEK</sequence>
<dbReference type="InterPro" id="IPR036691">
    <property type="entry name" value="Endo/exonu/phosph_ase_sf"/>
</dbReference>
<organism evidence="1">
    <name type="scientific">Solanum chilense</name>
    <name type="common">Tomato</name>
    <name type="synonym">Lycopersicon chilense</name>
    <dbReference type="NCBI Taxonomy" id="4083"/>
    <lineage>
        <taxon>Eukaryota</taxon>
        <taxon>Viridiplantae</taxon>
        <taxon>Streptophyta</taxon>
        <taxon>Embryophyta</taxon>
        <taxon>Tracheophyta</taxon>
        <taxon>Spermatophyta</taxon>
        <taxon>Magnoliopsida</taxon>
        <taxon>eudicotyledons</taxon>
        <taxon>Gunneridae</taxon>
        <taxon>Pentapetalae</taxon>
        <taxon>asterids</taxon>
        <taxon>lamiids</taxon>
        <taxon>Solanales</taxon>
        <taxon>Solanaceae</taxon>
        <taxon>Solanoideae</taxon>
        <taxon>Solaneae</taxon>
        <taxon>Solanum</taxon>
        <taxon>Solanum subgen. Lycopersicon</taxon>
    </lineage>
</organism>
<name>A0A6N2AH91_SOLCI</name>
<dbReference type="EMBL" id="RXGB01031194">
    <property type="protein sequence ID" value="TMW81069.1"/>
    <property type="molecule type" value="Genomic_DNA"/>
</dbReference>